<dbReference type="AlphaFoldDB" id="A0A0F9BFG2"/>
<dbReference type="EMBL" id="LAZR01049565">
    <property type="protein sequence ID" value="KKK89359.1"/>
    <property type="molecule type" value="Genomic_DNA"/>
</dbReference>
<organism evidence="1">
    <name type="scientific">marine sediment metagenome</name>
    <dbReference type="NCBI Taxonomy" id="412755"/>
    <lineage>
        <taxon>unclassified sequences</taxon>
        <taxon>metagenomes</taxon>
        <taxon>ecological metagenomes</taxon>
    </lineage>
</organism>
<protein>
    <recommendedName>
        <fullName evidence="2">Guanylate cyclase domain-containing protein</fullName>
    </recommendedName>
</protein>
<evidence type="ECO:0008006" key="2">
    <source>
        <dbReference type="Google" id="ProtNLM"/>
    </source>
</evidence>
<sequence>MARFIGMLDILGFTRLVEERGIMEIHKVISELFRSVQRGTSIDFSATIDGRYYRHPAVRLDYFIFSDTILIWKDYQEISEDNREVIGNCEIFREFNMGIEAIIRNALRKNIPLRGGLAFGESIITIDKSDNNNNEIIGQSIVDAYLVGEAQNWIGVAFHSSCLDFIQHKCDPRVFKHDKLPFHEKRRSAIRKGYATNYTLEWGEIIEIKALKKLKQQLIDKGENRKIIQKYDDAIAFLKTRLSD</sequence>
<proteinExistence type="predicted"/>
<reference evidence="1" key="1">
    <citation type="journal article" date="2015" name="Nature">
        <title>Complex archaea that bridge the gap between prokaryotes and eukaryotes.</title>
        <authorList>
            <person name="Spang A."/>
            <person name="Saw J.H."/>
            <person name="Jorgensen S.L."/>
            <person name="Zaremba-Niedzwiedzka K."/>
            <person name="Martijn J."/>
            <person name="Lind A.E."/>
            <person name="van Eijk R."/>
            <person name="Schleper C."/>
            <person name="Guy L."/>
            <person name="Ettema T.J."/>
        </authorList>
    </citation>
    <scope>NUCLEOTIDE SEQUENCE</scope>
</reference>
<accession>A0A0F9BFG2</accession>
<comment type="caution">
    <text evidence="1">The sequence shown here is derived from an EMBL/GenBank/DDBJ whole genome shotgun (WGS) entry which is preliminary data.</text>
</comment>
<evidence type="ECO:0000313" key="1">
    <source>
        <dbReference type="EMBL" id="KKK89359.1"/>
    </source>
</evidence>
<gene>
    <name evidence="1" type="ORF">LCGC14_2733910</name>
</gene>
<name>A0A0F9BFG2_9ZZZZ</name>